<dbReference type="InterPro" id="IPR052767">
    <property type="entry name" value="Bact_com_dev_regulator"/>
</dbReference>
<accession>A0ABT9W3Q4</accession>
<keyword evidence="1" id="KW-0175">Coiled coil</keyword>
<dbReference type="RefSeq" id="WP_307397123.1">
    <property type="nucleotide sequence ID" value="NZ_BAAADK010000049.1"/>
</dbReference>
<feature type="coiled-coil region" evidence="1">
    <location>
        <begin position="86"/>
        <end position="113"/>
    </location>
</feature>
<gene>
    <name evidence="2" type="ORF">J2S11_003793</name>
</gene>
<sequence>MIASLELSHYMDEAYQLGELIIDSDVMREYTDSRTELNADPEAQLLIRQFVKKKEDFEEVERFGKYHPDYDAVKKSMREMKRTLDQNELVVRFKKAEKELEKLLNEISQLIAFSVSEQIKVPTGNPFWDQGGCGGAGCGSGGCSGGCGV</sequence>
<dbReference type="PANTHER" id="PTHR38448">
    <property type="entry name" value="REGULATORY PROTEIN YLBF-RELATED"/>
    <property type="match status" value="1"/>
</dbReference>
<dbReference type="EMBL" id="JAUSTY010000020">
    <property type="protein sequence ID" value="MDQ0167864.1"/>
    <property type="molecule type" value="Genomic_DNA"/>
</dbReference>
<protein>
    <submittedName>
        <fullName evidence="2">Cell fate (Sporulation/competence/biofilm development) regulator YlbF (YheA/YmcA/DUF963 family)</fullName>
    </submittedName>
</protein>
<dbReference type="SUPFAM" id="SSF158622">
    <property type="entry name" value="YheA/YmcA-like"/>
    <property type="match status" value="1"/>
</dbReference>
<reference evidence="2 3" key="1">
    <citation type="submission" date="2023-07" db="EMBL/GenBank/DDBJ databases">
        <title>Genomic Encyclopedia of Type Strains, Phase IV (KMG-IV): sequencing the most valuable type-strain genomes for metagenomic binning, comparative biology and taxonomic classification.</title>
        <authorList>
            <person name="Goeker M."/>
        </authorList>
    </citation>
    <scope>NUCLEOTIDE SEQUENCE [LARGE SCALE GENOMIC DNA]</scope>
    <source>
        <strain evidence="2 3">DSM 12751</strain>
    </source>
</reference>
<evidence type="ECO:0000256" key="1">
    <source>
        <dbReference type="SAM" id="Coils"/>
    </source>
</evidence>
<name>A0ABT9W3Q4_9BACI</name>
<evidence type="ECO:0000313" key="2">
    <source>
        <dbReference type="EMBL" id="MDQ0167864.1"/>
    </source>
</evidence>
<dbReference type="InterPro" id="IPR023378">
    <property type="entry name" value="YheA/YmcA-like_dom_sf"/>
</dbReference>
<dbReference type="Gene3D" id="1.20.1500.10">
    <property type="entry name" value="YheA/YmcA-like"/>
    <property type="match status" value="1"/>
</dbReference>
<keyword evidence="3" id="KW-1185">Reference proteome</keyword>
<dbReference type="Pfam" id="PF06133">
    <property type="entry name" value="Com_YlbF"/>
    <property type="match status" value="1"/>
</dbReference>
<evidence type="ECO:0000313" key="3">
    <source>
        <dbReference type="Proteomes" id="UP001235840"/>
    </source>
</evidence>
<organism evidence="2 3">
    <name type="scientific">Caldalkalibacillus horti</name>
    <dbReference type="NCBI Taxonomy" id="77523"/>
    <lineage>
        <taxon>Bacteria</taxon>
        <taxon>Bacillati</taxon>
        <taxon>Bacillota</taxon>
        <taxon>Bacilli</taxon>
        <taxon>Bacillales</taxon>
        <taxon>Bacillaceae</taxon>
        <taxon>Caldalkalibacillus</taxon>
    </lineage>
</organism>
<dbReference type="InterPro" id="IPR010368">
    <property type="entry name" value="Com_YlbF"/>
</dbReference>
<proteinExistence type="predicted"/>
<dbReference type="Proteomes" id="UP001235840">
    <property type="component" value="Unassembled WGS sequence"/>
</dbReference>
<comment type="caution">
    <text evidence="2">The sequence shown here is derived from an EMBL/GenBank/DDBJ whole genome shotgun (WGS) entry which is preliminary data.</text>
</comment>
<dbReference type="PANTHER" id="PTHR38448:SF2">
    <property type="entry name" value="REGULATORY PROTEIN YLBF"/>
    <property type="match status" value="1"/>
</dbReference>